<reference evidence="12 13" key="1">
    <citation type="journal article" date="2004" name="Science">
        <title>The genome of the diatom Thalassiosira pseudonana: ecology, evolution, and metabolism.</title>
        <authorList>
            <person name="Armbrust E.V."/>
            <person name="Berges J.A."/>
            <person name="Bowler C."/>
            <person name="Green B.R."/>
            <person name="Martinez D."/>
            <person name="Putnam N.H."/>
            <person name="Zhou S."/>
            <person name="Allen A.E."/>
            <person name="Apt K.E."/>
            <person name="Bechner M."/>
            <person name="Brzezinski M.A."/>
            <person name="Chaal B.K."/>
            <person name="Chiovitti A."/>
            <person name="Davis A.K."/>
            <person name="Demarest M.S."/>
            <person name="Detter J.C."/>
            <person name="Glavina T."/>
            <person name="Goodstein D."/>
            <person name="Hadi M.Z."/>
            <person name="Hellsten U."/>
            <person name="Hildebrand M."/>
            <person name="Jenkins B.D."/>
            <person name="Jurka J."/>
            <person name="Kapitonov V.V."/>
            <person name="Kroger N."/>
            <person name="Lau W.W."/>
            <person name="Lane T.W."/>
            <person name="Larimer F.W."/>
            <person name="Lippmeier J.C."/>
            <person name="Lucas S."/>
            <person name="Medina M."/>
            <person name="Montsant A."/>
            <person name="Obornik M."/>
            <person name="Parker M.S."/>
            <person name="Palenik B."/>
            <person name="Pazour G.J."/>
            <person name="Richardson P.M."/>
            <person name="Rynearson T.A."/>
            <person name="Saito M.A."/>
            <person name="Schwartz D.C."/>
            <person name="Thamatrakoln K."/>
            <person name="Valentin K."/>
            <person name="Vardi A."/>
            <person name="Wilkerson F.P."/>
            <person name="Rokhsar D.S."/>
        </authorList>
    </citation>
    <scope>NUCLEOTIDE SEQUENCE [LARGE SCALE GENOMIC DNA]</scope>
    <source>
        <strain evidence="12 13">CCMP1335</strain>
    </source>
</reference>
<keyword evidence="13" id="KW-1185">Reference proteome</keyword>
<dbReference type="CDD" id="cd05658">
    <property type="entry name" value="M18_DAP"/>
    <property type="match status" value="1"/>
</dbReference>
<evidence type="ECO:0000256" key="5">
    <source>
        <dbReference type="ARBA" id="ARBA00022438"/>
    </source>
</evidence>
<evidence type="ECO:0000256" key="9">
    <source>
        <dbReference type="ARBA" id="ARBA00022833"/>
    </source>
</evidence>
<dbReference type="PaxDb" id="35128-Thaps32859"/>
<keyword evidence="10 11" id="KW-0482">Metalloprotease</keyword>
<dbReference type="GO" id="GO:0006508">
    <property type="term" value="P:proteolysis"/>
    <property type="evidence" value="ECO:0007669"/>
    <property type="project" value="UniProtKB-KW"/>
</dbReference>
<keyword evidence="6 11" id="KW-0645">Protease</keyword>
<dbReference type="AlphaFoldDB" id="B8BYU3"/>
<dbReference type="EC" id="3.4.11.21" evidence="4"/>
<dbReference type="Proteomes" id="UP000001449">
    <property type="component" value="Chromosome 3"/>
</dbReference>
<dbReference type="SUPFAM" id="SSF53187">
    <property type="entry name" value="Zn-dependent exopeptidases"/>
    <property type="match status" value="1"/>
</dbReference>
<feature type="non-terminal residue" evidence="12">
    <location>
        <position position="464"/>
    </location>
</feature>
<proteinExistence type="inferred from homology"/>
<dbReference type="KEGG" id="tps:THAPSDRAFT_32859"/>
<dbReference type="FunCoup" id="B8BYU3">
    <property type="interactions" value="376"/>
</dbReference>
<dbReference type="STRING" id="35128.B8BYU3"/>
<dbReference type="GeneID" id="7449571"/>
<dbReference type="InParanoid" id="B8BYU3"/>
<evidence type="ECO:0000256" key="1">
    <source>
        <dbReference type="ARBA" id="ARBA00001335"/>
    </source>
</evidence>
<dbReference type="GO" id="GO:0004177">
    <property type="term" value="F:aminopeptidase activity"/>
    <property type="evidence" value="ECO:0007669"/>
    <property type="project" value="UniProtKB-KW"/>
</dbReference>
<sequence length="464" mass="50925">EFLTQATDPFLAVKTCTEELDAAGFVKLSKREPFGGVLKPGGSYYYTINHSTLVAFTVGAKYKAGNGFKIIGGHTDSPYLKVKPISKRAGSGCVQLGVECYGGGLWHTWFDRDLGISGRVLVRTSCPESEQHIVRIPKPVARISTLCIHLQTAEERGSFKVNKEEHLSPILGTQSVLEREAKLQLNKMGDDDDHWKKNQEPELLKLIASEIGIDTKQIANFELGLFDCQPASLGGIKNEFLNSARLDNLATCFVALESIVDYSKSDNVSEDDAISLIALFDHEEIGSQSTHGAGSPVMSEAVSRITSAFAENTHSRDPELHASAVRRSFIFSVDMAHAVHPNYANKHERNHGPRMNAGVVIKTNQNQRYATNGVTGFIAREVARKTEKNIPLQEFVVRSDCPCGTTIGPILSANTGIRTVDLGMPQLSMHSCREVMGIADLTNGYNLFKSFFDNFNEIDECLEG</sequence>
<dbReference type="SUPFAM" id="SSF101821">
    <property type="entry name" value="Aminopeptidase/glucanase lid domain"/>
    <property type="match status" value="1"/>
</dbReference>
<gene>
    <name evidence="12" type="ORF">THAPSDRAFT_32859</name>
</gene>
<keyword evidence="9 11" id="KW-0862">Zinc</keyword>
<name>B8BYU3_THAPS</name>
<dbReference type="Pfam" id="PF02127">
    <property type="entry name" value="Peptidase_M18"/>
    <property type="match status" value="1"/>
</dbReference>
<evidence type="ECO:0000313" key="13">
    <source>
        <dbReference type="Proteomes" id="UP000001449"/>
    </source>
</evidence>
<dbReference type="HOGENOM" id="CLU_019532_2_0_1"/>
<protein>
    <recommendedName>
        <fullName evidence="4">aspartyl aminopeptidase</fullName>
        <ecNumber evidence="4">3.4.11.21</ecNumber>
    </recommendedName>
</protein>
<dbReference type="Gene3D" id="2.30.250.10">
    <property type="entry name" value="Aminopeptidase i, Domain 2"/>
    <property type="match status" value="1"/>
</dbReference>
<dbReference type="RefSeq" id="XP_002289000.1">
    <property type="nucleotide sequence ID" value="XM_002288964.1"/>
</dbReference>
<evidence type="ECO:0000313" key="12">
    <source>
        <dbReference type="EMBL" id="EED94436.1"/>
    </source>
</evidence>
<evidence type="ECO:0000256" key="6">
    <source>
        <dbReference type="ARBA" id="ARBA00022670"/>
    </source>
</evidence>
<dbReference type="eggNOG" id="KOG2596">
    <property type="taxonomic scope" value="Eukaryota"/>
</dbReference>
<dbReference type="PANTHER" id="PTHR28570">
    <property type="entry name" value="ASPARTYL AMINOPEPTIDASE"/>
    <property type="match status" value="1"/>
</dbReference>
<keyword evidence="5 11" id="KW-0031">Aminopeptidase</keyword>
<organism evidence="12 13">
    <name type="scientific">Thalassiosira pseudonana</name>
    <name type="common">Marine diatom</name>
    <name type="synonym">Cyclotella nana</name>
    <dbReference type="NCBI Taxonomy" id="35128"/>
    <lineage>
        <taxon>Eukaryota</taxon>
        <taxon>Sar</taxon>
        <taxon>Stramenopiles</taxon>
        <taxon>Ochrophyta</taxon>
        <taxon>Bacillariophyta</taxon>
        <taxon>Coscinodiscophyceae</taxon>
        <taxon>Thalassiosirophycidae</taxon>
        <taxon>Thalassiosirales</taxon>
        <taxon>Thalassiosiraceae</taxon>
        <taxon>Thalassiosira</taxon>
    </lineage>
</organism>
<evidence type="ECO:0000256" key="7">
    <source>
        <dbReference type="ARBA" id="ARBA00022723"/>
    </source>
</evidence>
<evidence type="ECO:0000256" key="3">
    <source>
        <dbReference type="ARBA" id="ARBA00008290"/>
    </source>
</evidence>
<accession>B8BYU3</accession>
<reference evidence="12 13" key="2">
    <citation type="journal article" date="2008" name="Nature">
        <title>The Phaeodactylum genome reveals the evolutionary history of diatom genomes.</title>
        <authorList>
            <person name="Bowler C."/>
            <person name="Allen A.E."/>
            <person name="Badger J.H."/>
            <person name="Grimwood J."/>
            <person name="Jabbari K."/>
            <person name="Kuo A."/>
            <person name="Maheswari U."/>
            <person name="Martens C."/>
            <person name="Maumus F."/>
            <person name="Otillar R.P."/>
            <person name="Rayko E."/>
            <person name="Salamov A."/>
            <person name="Vandepoele K."/>
            <person name="Beszteri B."/>
            <person name="Gruber A."/>
            <person name="Heijde M."/>
            <person name="Katinka M."/>
            <person name="Mock T."/>
            <person name="Valentin K."/>
            <person name="Verret F."/>
            <person name="Berges J.A."/>
            <person name="Brownlee C."/>
            <person name="Cadoret J.P."/>
            <person name="Chiovitti A."/>
            <person name="Choi C.J."/>
            <person name="Coesel S."/>
            <person name="De Martino A."/>
            <person name="Detter J.C."/>
            <person name="Durkin C."/>
            <person name="Falciatore A."/>
            <person name="Fournet J."/>
            <person name="Haruta M."/>
            <person name="Huysman M.J."/>
            <person name="Jenkins B.D."/>
            <person name="Jiroutova K."/>
            <person name="Jorgensen R.E."/>
            <person name="Joubert Y."/>
            <person name="Kaplan A."/>
            <person name="Kroger N."/>
            <person name="Kroth P.G."/>
            <person name="La Roche J."/>
            <person name="Lindquist E."/>
            <person name="Lommer M."/>
            <person name="Martin-Jezequel V."/>
            <person name="Lopez P.J."/>
            <person name="Lucas S."/>
            <person name="Mangogna M."/>
            <person name="McGinnis K."/>
            <person name="Medlin L.K."/>
            <person name="Montsant A."/>
            <person name="Oudot-Le Secq M.P."/>
            <person name="Napoli C."/>
            <person name="Obornik M."/>
            <person name="Parker M.S."/>
            <person name="Petit J.L."/>
            <person name="Porcel B.M."/>
            <person name="Poulsen N."/>
            <person name="Robison M."/>
            <person name="Rychlewski L."/>
            <person name="Rynearson T.A."/>
            <person name="Schmutz J."/>
            <person name="Shapiro H."/>
            <person name="Siaut M."/>
            <person name="Stanley M."/>
            <person name="Sussman M.R."/>
            <person name="Taylor A.R."/>
            <person name="Vardi A."/>
            <person name="von Dassow P."/>
            <person name="Vyverman W."/>
            <person name="Willis A."/>
            <person name="Wyrwicz L.S."/>
            <person name="Rokhsar D.S."/>
            <person name="Weissenbach J."/>
            <person name="Armbrust E.V."/>
            <person name="Green B.R."/>
            <person name="Van de Peer Y."/>
            <person name="Grigoriev I.V."/>
        </authorList>
    </citation>
    <scope>NUCLEOTIDE SEQUENCE [LARGE SCALE GENOMIC DNA]</scope>
    <source>
        <strain evidence="12 13">CCMP1335</strain>
    </source>
</reference>
<dbReference type="GO" id="GO:0008270">
    <property type="term" value="F:zinc ion binding"/>
    <property type="evidence" value="ECO:0007669"/>
    <property type="project" value="InterPro"/>
</dbReference>
<dbReference type="InterPro" id="IPR023358">
    <property type="entry name" value="Peptidase_M18_dom2"/>
</dbReference>
<dbReference type="InterPro" id="IPR001948">
    <property type="entry name" value="Peptidase_M18"/>
</dbReference>
<evidence type="ECO:0000256" key="8">
    <source>
        <dbReference type="ARBA" id="ARBA00022801"/>
    </source>
</evidence>
<comment type="similarity">
    <text evidence="3 11">Belongs to the peptidase M18 family.</text>
</comment>
<dbReference type="FunFam" id="2.30.250.10:FF:000001">
    <property type="entry name" value="Aspartyl aminopeptidase 1"/>
    <property type="match status" value="1"/>
</dbReference>
<evidence type="ECO:0000256" key="4">
    <source>
        <dbReference type="ARBA" id="ARBA00011965"/>
    </source>
</evidence>
<dbReference type="GO" id="GO:0008237">
    <property type="term" value="F:metallopeptidase activity"/>
    <property type="evidence" value="ECO:0007669"/>
    <property type="project" value="UniProtKB-KW"/>
</dbReference>
<comment type="catalytic activity">
    <reaction evidence="1">
        <text>Release of an N-terminal aspartate or glutamate from a peptide, with a preference for aspartate.</text>
        <dbReference type="EC" id="3.4.11.21"/>
    </reaction>
</comment>
<dbReference type="PANTHER" id="PTHR28570:SF3">
    <property type="entry name" value="ASPARTYL AMINOPEPTIDASE"/>
    <property type="match status" value="1"/>
</dbReference>
<dbReference type="Gene3D" id="3.40.630.10">
    <property type="entry name" value="Zn peptidases"/>
    <property type="match status" value="1"/>
</dbReference>
<keyword evidence="7 11" id="KW-0479">Metal-binding</keyword>
<evidence type="ECO:0000256" key="10">
    <source>
        <dbReference type="ARBA" id="ARBA00023049"/>
    </source>
</evidence>
<dbReference type="NCBIfam" id="NF002759">
    <property type="entry name" value="PRK02813.1"/>
    <property type="match status" value="1"/>
</dbReference>
<keyword evidence="8 11" id="KW-0378">Hydrolase</keyword>
<dbReference type="OMA" id="LLDTHYY"/>
<comment type="cofactor">
    <cofactor evidence="2">
        <name>Zn(2+)</name>
        <dbReference type="ChEBI" id="CHEBI:29105"/>
    </cofactor>
</comment>
<evidence type="ECO:0000256" key="2">
    <source>
        <dbReference type="ARBA" id="ARBA00001947"/>
    </source>
</evidence>
<dbReference type="EMBL" id="CM000640">
    <property type="protein sequence ID" value="EED94436.1"/>
    <property type="molecule type" value="Genomic_DNA"/>
</dbReference>
<dbReference type="GO" id="GO:0005737">
    <property type="term" value="C:cytoplasm"/>
    <property type="evidence" value="ECO:0007669"/>
    <property type="project" value="UniProtKB-ARBA"/>
</dbReference>
<evidence type="ECO:0000256" key="11">
    <source>
        <dbReference type="RuleBase" id="RU004386"/>
    </source>
</evidence>
<dbReference type="PRINTS" id="PR00932">
    <property type="entry name" value="AMINO1PTASE"/>
</dbReference>